<feature type="compositionally biased region" description="Basic and acidic residues" evidence="1">
    <location>
        <begin position="234"/>
        <end position="243"/>
    </location>
</feature>
<comment type="caution">
    <text evidence="2">The sequence shown here is derived from an EMBL/GenBank/DDBJ whole genome shotgun (WGS) entry which is preliminary data.</text>
</comment>
<evidence type="ECO:0000256" key="1">
    <source>
        <dbReference type="SAM" id="MobiDB-lite"/>
    </source>
</evidence>
<dbReference type="AlphaFoldDB" id="A0AAD1U298"/>
<proteinExistence type="predicted"/>
<feature type="region of interest" description="Disordered" evidence="1">
    <location>
        <begin position="483"/>
        <end position="506"/>
    </location>
</feature>
<gene>
    <name evidence="2" type="ORF">ECRASSUSDP1_LOCUS77</name>
</gene>
<sequence>MSIQRESTRIIYESRKLRNIDMESSIQRENSKKRKLNKTSGSHGPHKSQRPLELKNTNGQKINFYRNSLEIDESDDSYIPEPQSLEENFHGNSIHPQQRRQELDQMFNMMLSEKQQDKTNFAQEYLQRKIDNRIHEIEQLSNEKKRRDYIEDAQIVLKNRIKDEYAHEPGLKTMLFHKIPDPAYLRGKAEVMTNAEVLKQRMKPNNINKKADEIVRNYLHSSGKKKGKKKRKRNASDEQRDSEEQVLPEFSNTLDMRIGSDLTTEEDMLQRASTFGSNTISEPKNEFQDTKGRVIMQGQNRIAQLENIVCELQMQVDYLNANECSQDLVEKVTQYHKLIERQIVNTLNLSSFKYLQKSINSVIDSERTRTRGAQSQSSIDSMKINGNNNFLSPQPTKFLESCLSQPTYRLSNQVNAKKKLFSPFSEEVDFKVTNEFDHETRAEPPMEIKSRRSLIPLPGAGAKIKPQSYRKPTENLVNRTHFKKSKGNKPSQESRKLYKQKKEKNGDIHKKLVDMKNTTAGVLNKRNRVKKRIRDHMMKHKKNSVATDYASEINKKLGQAIDMAIHTENNFKEPNSQIGSLKNFQRRDKPQNIIHPSEESKGMASNYISVHSNYQDQDYTVKGPFFSNYTKNAYFMSPHQDENTETNVEADLHYDSDRCEISFSNEKIEKSRSRSKVPLVLTSKVLKY</sequence>
<name>A0AAD1U298_EUPCR</name>
<evidence type="ECO:0000313" key="3">
    <source>
        <dbReference type="Proteomes" id="UP001295684"/>
    </source>
</evidence>
<protein>
    <submittedName>
        <fullName evidence="2">Uncharacterized protein</fullName>
    </submittedName>
</protein>
<reference evidence="2" key="1">
    <citation type="submission" date="2023-07" db="EMBL/GenBank/DDBJ databases">
        <authorList>
            <consortium name="AG Swart"/>
            <person name="Singh M."/>
            <person name="Singh A."/>
            <person name="Seah K."/>
            <person name="Emmerich C."/>
        </authorList>
    </citation>
    <scope>NUCLEOTIDE SEQUENCE</scope>
    <source>
        <strain evidence="2">DP1</strain>
    </source>
</reference>
<dbReference type="EMBL" id="CAMPGE010000073">
    <property type="protein sequence ID" value="CAI2358794.1"/>
    <property type="molecule type" value="Genomic_DNA"/>
</dbReference>
<feature type="compositionally biased region" description="Basic residues" evidence="1">
    <location>
        <begin position="222"/>
        <end position="233"/>
    </location>
</feature>
<feature type="region of interest" description="Disordered" evidence="1">
    <location>
        <begin position="22"/>
        <end position="58"/>
    </location>
</feature>
<feature type="compositionally biased region" description="Polar residues" evidence="1">
    <location>
        <begin position="371"/>
        <end position="386"/>
    </location>
</feature>
<accession>A0AAD1U298</accession>
<dbReference type="Proteomes" id="UP001295684">
    <property type="component" value="Unassembled WGS sequence"/>
</dbReference>
<feature type="region of interest" description="Disordered" evidence="1">
    <location>
        <begin position="367"/>
        <end position="386"/>
    </location>
</feature>
<keyword evidence="3" id="KW-1185">Reference proteome</keyword>
<organism evidence="2 3">
    <name type="scientific">Euplotes crassus</name>
    <dbReference type="NCBI Taxonomy" id="5936"/>
    <lineage>
        <taxon>Eukaryota</taxon>
        <taxon>Sar</taxon>
        <taxon>Alveolata</taxon>
        <taxon>Ciliophora</taxon>
        <taxon>Intramacronucleata</taxon>
        <taxon>Spirotrichea</taxon>
        <taxon>Hypotrichia</taxon>
        <taxon>Euplotida</taxon>
        <taxon>Euplotidae</taxon>
        <taxon>Moneuplotes</taxon>
    </lineage>
</organism>
<evidence type="ECO:0000313" key="2">
    <source>
        <dbReference type="EMBL" id="CAI2358794.1"/>
    </source>
</evidence>
<feature type="region of interest" description="Disordered" evidence="1">
    <location>
        <begin position="219"/>
        <end position="250"/>
    </location>
</feature>